<evidence type="ECO:0000313" key="4">
    <source>
        <dbReference type="Proteomes" id="UP000245884"/>
    </source>
</evidence>
<dbReference type="PANTHER" id="PTHR47815:SF1">
    <property type="entry name" value="UNIVERSAL STRESS PROTEIN A FAMILY PROTEIN C25B2.10"/>
    <property type="match status" value="1"/>
</dbReference>
<dbReference type="GO" id="GO:0016787">
    <property type="term" value="F:hydrolase activity"/>
    <property type="evidence" value="ECO:0007669"/>
    <property type="project" value="UniProtKB-KW"/>
</dbReference>
<feature type="compositionally biased region" description="Low complexity" evidence="1">
    <location>
        <begin position="442"/>
        <end position="451"/>
    </location>
</feature>
<feature type="compositionally biased region" description="Low complexity" evidence="1">
    <location>
        <begin position="153"/>
        <end position="165"/>
    </location>
</feature>
<feature type="compositionally biased region" description="Polar residues" evidence="1">
    <location>
        <begin position="42"/>
        <end position="61"/>
    </location>
</feature>
<keyword evidence="4" id="KW-1185">Reference proteome</keyword>
<reference evidence="3 4" key="1">
    <citation type="journal article" date="2018" name="Mol. Biol. Evol.">
        <title>Broad Genomic Sampling Reveals a Smut Pathogenic Ancestry of the Fungal Clade Ustilaginomycotina.</title>
        <authorList>
            <person name="Kijpornyongpan T."/>
            <person name="Mondo S.J."/>
            <person name="Barry K."/>
            <person name="Sandor L."/>
            <person name="Lee J."/>
            <person name="Lipzen A."/>
            <person name="Pangilinan J."/>
            <person name="LaButti K."/>
            <person name="Hainaut M."/>
            <person name="Henrissat B."/>
            <person name="Grigoriev I.V."/>
            <person name="Spatafora J.W."/>
            <person name="Aime M.C."/>
        </authorList>
    </citation>
    <scope>NUCLEOTIDE SEQUENCE [LARGE SCALE GENOMIC DNA]</scope>
    <source>
        <strain evidence="3 4">MCA 5214</strain>
    </source>
</reference>
<dbReference type="RefSeq" id="XP_025365142.1">
    <property type="nucleotide sequence ID" value="XM_025505111.1"/>
</dbReference>
<evidence type="ECO:0000313" key="3">
    <source>
        <dbReference type="EMBL" id="PWN30530.1"/>
    </source>
</evidence>
<feature type="compositionally biased region" description="Low complexity" evidence="1">
    <location>
        <begin position="93"/>
        <end position="107"/>
    </location>
</feature>
<feature type="region of interest" description="Disordered" evidence="1">
    <location>
        <begin position="356"/>
        <end position="451"/>
    </location>
</feature>
<gene>
    <name evidence="3" type="ORF">BDZ90DRAFT_229544</name>
</gene>
<keyword evidence="3" id="KW-0378">Hydrolase</keyword>
<accession>A0A316UZ03</accession>
<dbReference type="SUPFAM" id="SSF52402">
    <property type="entry name" value="Adenine nucleotide alpha hydrolases-like"/>
    <property type="match status" value="1"/>
</dbReference>
<dbReference type="CDD" id="cd23659">
    <property type="entry name" value="USP_At3g01520-like"/>
    <property type="match status" value="1"/>
</dbReference>
<dbReference type="EMBL" id="KZ819662">
    <property type="protein sequence ID" value="PWN30530.1"/>
    <property type="molecule type" value="Genomic_DNA"/>
</dbReference>
<proteinExistence type="predicted"/>
<dbReference type="AlphaFoldDB" id="A0A316UZ03"/>
<dbReference type="InterPro" id="IPR006016">
    <property type="entry name" value="UspA"/>
</dbReference>
<dbReference type="Gene3D" id="3.40.50.620">
    <property type="entry name" value="HUPs"/>
    <property type="match status" value="1"/>
</dbReference>
<evidence type="ECO:0000259" key="2">
    <source>
        <dbReference type="Pfam" id="PF00582"/>
    </source>
</evidence>
<feature type="domain" description="UspA" evidence="2">
    <location>
        <begin position="210"/>
        <end position="348"/>
    </location>
</feature>
<feature type="compositionally biased region" description="Polar residues" evidence="1">
    <location>
        <begin position="431"/>
        <end position="441"/>
    </location>
</feature>
<dbReference type="OrthoDB" id="843225at2759"/>
<sequence>MEEERTTTTTSAPASDNASTSSPTEHKHPLPSILKSSALFPPSSSRPGTPDTSSIHFSSGNHPEHVPVANSSSDGVDGQGHHSDPFRSIHPASRPSSLRRVSDDSLSILGSQGATPSPAPSPAALDDSAHPHGILKHKSQPNYGGNPGTGPALSKSRTSSSGGLSADIKPGYERRVGFDSMIDADETASGTFGFTLQVKSHGYQRTRNTRTFMCAVDRNSYSERALEWLMESLLEDNDEIVTVTVLEGDPDEIDQEQARDAARELMSAILTLNEEVRDRKISIVVEFLAGRVTSTIVRLIHMYRPDSLTIGTRGRTHNALQKLMGGAMIGGSSRDILLRSPVPVVVVRPEAKVAKHLRERQADPKRRSYHALVSKAEDSELPLTKPKARVAHSSSSSLSHLLHHGNDGTSSPSSNSSATRAKDDSGGVVSSLFSNHSRNQSTETKPTTTTT</sequence>
<dbReference type="Proteomes" id="UP000245884">
    <property type="component" value="Unassembled WGS sequence"/>
</dbReference>
<feature type="compositionally biased region" description="Polar residues" evidence="1">
    <location>
        <begin position="7"/>
        <end position="23"/>
    </location>
</feature>
<organism evidence="3 4">
    <name type="scientific">Jaminaea rosea</name>
    <dbReference type="NCBI Taxonomy" id="1569628"/>
    <lineage>
        <taxon>Eukaryota</taxon>
        <taxon>Fungi</taxon>
        <taxon>Dikarya</taxon>
        <taxon>Basidiomycota</taxon>
        <taxon>Ustilaginomycotina</taxon>
        <taxon>Exobasidiomycetes</taxon>
        <taxon>Microstromatales</taxon>
        <taxon>Microstromatales incertae sedis</taxon>
        <taxon>Jaminaea</taxon>
    </lineage>
</organism>
<dbReference type="PANTHER" id="PTHR47815">
    <property type="entry name" value="UNIVERSAL STRESS PROTEIN A FAMILY PROTEIN C25B2.10"/>
    <property type="match status" value="1"/>
</dbReference>
<feature type="region of interest" description="Disordered" evidence="1">
    <location>
        <begin position="1"/>
        <end position="170"/>
    </location>
</feature>
<name>A0A316UZ03_9BASI</name>
<protein>
    <submittedName>
        <fullName evidence="3">Adenine nucleotide alpha hydrolases-like protein</fullName>
    </submittedName>
</protein>
<dbReference type="STRING" id="1569628.A0A316UZ03"/>
<dbReference type="InterPro" id="IPR014729">
    <property type="entry name" value="Rossmann-like_a/b/a_fold"/>
</dbReference>
<dbReference type="Pfam" id="PF00582">
    <property type="entry name" value="Usp"/>
    <property type="match status" value="1"/>
</dbReference>
<dbReference type="GeneID" id="37026934"/>
<evidence type="ECO:0000256" key="1">
    <source>
        <dbReference type="SAM" id="MobiDB-lite"/>
    </source>
</evidence>